<dbReference type="Proteomes" id="UP000298416">
    <property type="component" value="Unassembled WGS sequence"/>
</dbReference>
<proteinExistence type="predicted"/>
<protein>
    <submittedName>
        <fullName evidence="2">Uncharacterized protein</fullName>
    </submittedName>
</protein>
<feature type="compositionally biased region" description="Basic and acidic residues" evidence="1">
    <location>
        <begin position="180"/>
        <end position="189"/>
    </location>
</feature>
<reference evidence="2" key="1">
    <citation type="submission" date="2018-01" db="EMBL/GenBank/DDBJ databases">
        <authorList>
            <person name="Mao J.F."/>
        </authorList>
    </citation>
    <scope>NUCLEOTIDE SEQUENCE</scope>
    <source>
        <strain evidence="2">Huo1</strain>
        <tissue evidence="2">Leaf</tissue>
    </source>
</reference>
<organism evidence="2">
    <name type="scientific">Salvia splendens</name>
    <name type="common">Scarlet sage</name>
    <dbReference type="NCBI Taxonomy" id="180675"/>
    <lineage>
        <taxon>Eukaryota</taxon>
        <taxon>Viridiplantae</taxon>
        <taxon>Streptophyta</taxon>
        <taxon>Embryophyta</taxon>
        <taxon>Tracheophyta</taxon>
        <taxon>Spermatophyta</taxon>
        <taxon>Magnoliopsida</taxon>
        <taxon>eudicotyledons</taxon>
        <taxon>Gunneridae</taxon>
        <taxon>Pentapetalae</taxon>
        <taxon>asterids</taxon>
        <taxon>lamiids</taxon>
        <taxon>Lamiales</taxon>
        <taxon>Lamiaceae</taxon>
        <taxon>Nepetoideae</taxon>
        <taxon>Mentheae</taxon>
        <taxon>Salviinae</taxon>
        <taxon>Salvia</taxon>
        <taxon>Salvia subgen. Calosphace</taxon>
        <taxon>core Calosphace</taxon>
    </lineage>
</organism>
<feature type="region of interest" description="Disordered" evidence="1">
    <location>
        <begin position="167"/>
        <end position="190"/>
    </location>
</feature>
<keyword evidence="3" id="KW-1185">Reference proteome</keyword>
<dbReference type="EMBL" id="PNBA02000001">
    <property type="protein sequence ID" value="KAG6436745.1"/>
    <property type="molecule type" value="Genomic_DNA"/>
</dbReference>
<sequence>MERVPALEKASSRSPFCPVMRQHGEVMRIELYSKVRVEPLRLLPHAATCRGVLCGHVCFHSDLGVSTRLKMPKRGRPRSQASHDADNQLRVDIDSVVDDIIPVALEKRFRERLAEIGPRTSGSQGQPKPPTVGVPTDVHTSVAATHMEVVGGNIGGVAETVHERTEITEGGNANVGSSGEESRGVREGGNEVVTTTKPKSVKVIKDMPCSDGRVKGKAENIAGLTKEMALKRGHGKQPAVTKVVTNLNLRPPLTKKKGIVIAEAGTGGISADLHLKTTAGLVKGKEKVNKAKEAVRSEASNIETARLFFPIWGKTHQYVVCFDVPDGKMNIIDHTLTESHASFGEKYGDTPSMLV</sequence>
<reference evidence="2" key="2">
    <citation type="submission" date="2020-08" db="EMBL/GenBank/DDBJ databases">
        <title>Plant Genome Project.</title>
        <authorList>
            <person name="Zhang R.-G."/>
        </authorList>
    </citation>
    <scope>NUCLEOTIDE SEQUENCE</scope>
    <source>
        <strain evidence="2">Huo1</strain>
        <tissue evidence="2">Leaf</tissue>
    </source>
</reference>
<gene>
    <name evidence="2" type="ORF">SASPL_101647</name>
</gene>
<evidence type="ECO:0000256" key="1">
    <source>
        <dbReference type="SAM" id="MobiDB-lite"/>
    </source>
</evidence>
<comment type="caution">
    <text evidence="2">The sequence shown here is derived from an EMBL/GenBank/DDBJ whole genome shotgun (WGS) entry which is preliminary data.</text>
</comment>
<accession>A0A8X8YV83</accession>
<dbReference type="AlphaFoldDB" id="A0A8X8YV83"/>
<evidence type="ECO:0000313" key="2">
    <source>
        <dbReference type="EMBL" id="KAG6436745.1"/>
    </source>
</evidence>
<evidence type="ECO:0000313" key="3">
    <source>
        <dbReference type="Proteomes" id="UP000298416"/>
    </source>
</evidence>
<name>A0A8X8YV83_SALSN</name>